<accession>A0ABQ9Z3M9</accession>
<proteinExistence type="predicted"/>
<sequence length="156" mass="18288">MYAITLILETAFRWSVEEKRIFRRDFYEAIYHDVFLQKLSLVDCPLHEKDCIADVIEHYMEVRFCCLAQREQELQTEKLANGSRNKRKQTKLMTTKPQKTVNLTRFAKKTENSGFFIRAHVKVVISFEAPPLGGATYAELCFRGPMARCRTSFLLR</sequence>
<name>A0ABQ9Z3M9_9CRUS</name>
<comment type="caution">
    <text evidence="1">The sequence shown here is derived from an EMBL/GenBank/DDBJ whole genome shotgun (WGS) entry which is preliminary data.</text>
</comment>
<dbReference type="Proteomes" id="UP001234178">
    <property type="component" value="Unassembled WGS sequence"/>
</dbReference>
<protein>
    <submittedName>
        <fullName evidence="1">Uncharacterized protein</fullName>
    </submittedName>
</protein>
<keyword evidence="2" id="KW-1185">Reference proteome</keyword>
<evidence type="ECO:0000313" key="2">
    <source>
        <dbReference type="Proteomes" id="UP001234178"/>
    </source>
</evidence>
<evidence type="ECO:0000313" key="1">
    <source>
        <dbReference type="EMBL" id="KAK4007493.1"/>
    </source>
</evidence>
<gene>
    <name evidence="1" type="ORF">OUZ56_012648</name>
</gene>
<reference evidence="1 2" key="1">
    <citation type="journal article" date="2023" name="Nucleic Acids Res.">
        <title>The hologenome of Daphnia magna reveals possible DNA methylation and microbiome-mediated evolution of the host genome.</title>
        <authorList>
            <person name="Chaturvedi A."/>
            <person name="Li X."/>
            <person name="Dhandapani V."/>
            <person name="Marshall H."/>
            <person name="Kissane S."/>
            <person name="Cuenca-Cambronero M."/>
            <person name="Asole G."/>
            <person name="Calvet F."/>
            <person name="Ruiz-Romero M."/>
            <person name="Marangio P."/>
            <person name="Guigo R."/>
            <person name="Rago D."/>
            <person name="Mirbahai L."/>
            <person name="Eastwood N."/>
            <person name="Colbourne J.K."/>
            <person name="Zhou J."/>
            <person name="Mallon E."/>
            <person name="Orsini L."/>
        </authorList>
    </citation>
    <scope>NUCLEOTIDE SEQUENCE [LARGE SCALE GENOMIC DNA]</scope>
    <source>
        <strain evidence="1">LRV0_1</strain>
    </source>
</reference>
<organism evidence="1 2">
    <name type="scientific">Daphnia magna</name>
    <dbReference type="NCBI Taxonomy" id="35525"/>
    <lineage>
        <taxon>Eukaryota</taxon>
        <taxon>Metazoa</taxon>
        <taxon>Ecdysozoa</taxon>
        <taxon>Arthropoda</taxon>
        <taxon>Crustacea</taxon>
        <taxon>Branchiopoda</taxon>
        <taxon>Diplostraca</taxon>
        <taxon>Cladocera</taxon>
        <taxon>Anomopoda</taxon>
        <taxon>Daphniidae</taxon>
        <taxon>Daphnia</taxon>
    </lineage>
</organism>
<dbReference type="EMBL" id="JAOYFB010000002">
    <property type="protein sequence ID" value="KAK4007493.1"/>
    <property type="molecule type" value="Genomic_DNA"/>
</dbReference>